<feature type="repeat" description="TPR" evidence="3">
    <location>
        <begin position="138"/>
        <end position="171"/>
    </location>
</feature>
<feature type="repeat" description="TPR" evidence="3">
    <location>
        <begin position="34"/>
        <end position="67"/>
    </location>
</feature>
<dbReference type="PANTHER" id="PTHR44858">
    <property type="entry name" value="TETRATRICOPEPTIDE REPEAT PROTEIN 6"/>
    <property type="match status" value="1"/>
</dbReference>
<dbReference type="PROSITE" id="PS50293">
    <property type="entry name" value="TPR_REGION"/>
    <property type="match status" value="2"/>
</dbReference>
<dbReference type="Pfam" id="PF07719">
    <property type="entry name" value="TPR_2"/>
    <property type="match status" value="1"/>
</dbReference>
<dbReference type="Pfam" id="PF14559">
    <property type="entry name" value="TPR_19"/>
    <property type="match status" value="1"/>
</dbReference>
<evidence type="ECO:0000313" key="4">
    <source>
        <dbReference type="EMBL" id="GAQ94139.1"/>
    </source>
</evidence>
<comment type="caution">
    <text evidence="4">The sequence shown here is derived from an EMBL/GenBank/DDBJ whole genome shotgun (WGS) entry which is preliminary data.</text>
</comment>
<dbReference type="PANTHER" id="PTHR44858:SF1">
    <property type="entry name" value="UDP-N-ACETYLGLUCOSAMINE--PEPTIDE N-ACETYLGLUCOSAMINYLTRANSFERASE SPINDLY-RELATED"/>
    <property type="match status" value="1"/>
</dbReference>
<dbReference type="SUPFAM" id="SSF48452">
    <property type="entry name" value="TPR-like"/>
    <property type="match status" value="1"/>
</dbReference>
<dbReference type="RefSeq" id="WP_059175612.1">
    <property type="nucleotide sequence ID" value="NZ_BCNO01000001.1"/>
</dbReference>
<name>A0A0U9HM99_9BACT</name>
<dbReference type="GO" id="GO:0046813">
    <property type="term" value="P:receptor-mediated virion attachment to host cell"/>
    <property type="evidence" value="ECO:0007669"/>
    <property type="project" value="TreeGrafter"/>
</dbReference>
<feature type="repeat" description="TPR" evidence="3">
    <location>
        <begin position="102"/>
        <end position="134"/>
    </location>
</feature>
<dbReference type="Proteomes" id="UP000054976">
    <property type="component" value="Unassembled WGS sequence"/>
</dbReference>
<sequence>MIYYKIMKRILSLLVFLLLIACTPEERIRQINESDFHTEIGYAYFIEKNYQLAYSEFHKALQIDPNNKNALHGLALVHMEFQEYEAAKDLFLKTLSLDQDYADAWFNLGICYQKLNMHKEAIEAFQKALNNPLFVTQDKAYFGQGLSYYRTGRYEEAKNAFDKAIKRNVLLIQAHLYMALTYQKLNQYSEAAKTLRNAIRLDSSFKGDVDKFSKTLKEELNTQQTNMPKEDILDLLEILKY</sequence>
<keyword evidence="1" id="KW-0677">Repeat</keyword>
<evidence type="ECO:0000256" key="2">
    <source>
        <dbReference type="ARBA" id="ARBA00022803"/>
    </source>
</evidence>
<reference evidence="5" key="1">
    <citation type="submission" date="2016-01" db="EMBL/GenBank/DDBJ databases">
        <title>Draft genome sequence of Thermodesulfovibrio aggregans strain TGE-P1.</title>
        <authorList>
            <person name="Sekiguchi Y."/>
            <person name="Ohashi A."/>
            <person name="Matsuura N."/>
            <person name="Tourlousse M.D."/>
        </authorList>
    </citation>
    <scope>NUCLEOTIDE SEQUENCE [LARGE SCALE GENOMIC DNA]</scope>
    <source>
        <strain evidence="5">TGE-P1</strain>
    </source>
</reference>
<dbReference type="GO" id="GO:0009279">
    <property type="term" value="C:cell outer membrane"/>
    <property type="evidence" value="ECO:0007669"/>
    <property type="project" value="TreeGrafter"/>
</dbReference>
<dbReference type="Pfam" id="PF13181">
    <property type="entry name" value="TPR_8"/>
    <property type="match status" value="1"/>
</dbReference>
<dbReference type="PROSITE" id="PS50005">
    <property type="entry name" value="TPR"/>
    <property type="match status" value="5"/>
</dbReference>
<feature type="repeat" description="TPR" evidence="3">
    <location>
        <begin position="68"/>
        <end position="101"/>
    </location>
</feature>
<evidence type="ECO:0000256" key="3">
    <source>
        <dbReference type="PROSITE-ProRule" id="PRU00339"/>
    </source>
</evidence>
<keyword evidence="5" id="KW-1185">Reference proteome</keyword>
<dbReference type="InterPro" id="IPR050498">
    <property type="entry name" value="Ycf3"/>
</dbReference>
<dbReference type="InterPro" id="IPR011990">
    <property type="entry name" value="TPR-like_helical_dom_sf"/>
</dbReference>
<proteinExistence type="predicted"/>
<dbReference type="OrthoDB" id="1907609at2"/>
<protein>
    <submittedName>
        <fullName evidence="4">Type IV pilus assembly protein PilF</fullName>
    </submittedName>
</protein>
<dbReference type="InterPro" id="IPR013105">
    <property type="entry name" value="TPR_2"/>
</dbReference>
<dbReference type="SMART" id="SM00028">
    <property type="entry name" value="TPR"/>
    <property type="match status" value="5"/>
</dbReference>
<dbReference type="InterPro" id="IPR019734">
    <property type="entry name" value="TPR_rpt"/>
</dbReference>
<organism evidence="4 5">
    <name type="scientific">Thermodesulfovibrio aggregans</name>
    <dbReference type="NCBI Taxonomy" id="86166"/>
    <lineage>
        <taxon>Bacteria</taxon>
        <taxon>Pseudomonadati</taxon>
        <taxon>Nitrospirota</taxon>
        <taxon>Thermodesulfovibrionia</taxon>
        <taxon>Thermodesulfovibrionales</taxon>
        <taxon>Thermodesulfovibrionaceae</taxon>
        <taxon>Thermodesulfovibrio</taxon>
    </lineage>
</organism>
<evidence type="ECO:0000313" key="5">
    <source>
        <dbReference type="Proteomes" id="UP000054976"/>
    </source>
</evidence>
<dbReference type="Gene3D" id="1.25.40.10">
    <property type="entry name" value="Tetratricopeptide repeat domain"/>
    <property type="match status" value="3"/>
</dbReference>
<keyword evidence="2 3" id="KW-0802">TPR repeat</keyword>
<dbReference type="EMBL" id="BCNO01000001">
    <property type="protein sequence ID" value="GAQ94139.1"/>
    <property type="molecule type" value="Genomic_DNA"/>
</dbReference>
<accession>A0A0U9HM99</accession>
<evidence type="ECO:0000256" key="1">
    <source>
        <dbReference type="ARBA" id="ARBA00022737"/>
    </source>
</evidence>
<gene>
    <name evidence="4" type="ORF">TAGGR_1312</name>
</gene>
<dbReference type="PROSITE" id="PS51257">
    <property type="entry name" value="PROKAR_LIPOPROTEIN"/>
    <property type="match status" value="1"/>
</dbReference>
<dbReference type="AlphaFoldDB" id="A0A0U9HM99"/>
<feature type="repeat" description="TPR" evidence="3">
    <location>
        <begin position="172"/>
        <end position="205"/>
    </location>
</feature>
<dbReference type="STRING" id="86166.TAGGR_1312"/>
<dbReference type="Pfam" id="PF00515">
    <property type="entry name" value="TPR_1"/>
    <property type="match status" value="1"/>
</dbReference>